<name>A0A7X4YNY4_9BACL</name>
<dbReference type="InterPro" id="IPR007016">
    <property type="entry name" value="O-antigen_ligase-rel_domated"/>
</dbReference>
<evidence type="ECO:0000256" key="3">
    <source>
        <dbReference type="ARBA" id="ARBA00022989"/>
    </source>
</evidence>
<feature type="transmembrane region" description="Helical" evidence="5">
    <location>
        <begin position="100"/>
        <end position="117"/>
    </location>
</feature>
<protein>
    <recommendedName>
        <fullName evidence="6">O-antigen ligase-related domain-containing protein</fullName>
    </recommendedName>
</protein>
<feature type="transmembrane region" description="Helical" evidence="5">
    <location>
        <begin position="5"/>
        <end position="24"/>
    </location>
</feature>
<keyword evidence="2 5" id="KW-0812">Transmembrane</keyword>
<dbReference type="Proteomes" id="UP000558113">
    <property type="component" value="Unassembled WGS sequence"/>
</dbReference>
<dbReference type="GO" id="GO:0016020">
    <property type="term" value="C:membrane"/>
    <property type="evidence" value="ECO:0007669"/>
    <property type="project" value="UniProtKB-SubCell"/>
</dbReference>
<evidence type="ECO:0000256" key="1">
    <source>
        <dbReference type="ARBA" id="ARBA00004141"/>
    </source>
</evidence>
<feature type="transmembrane region" description="Helical" evidence="5">
    <location>
        <begin position="288"/>
        <end position="308"/>
    </location>
</feature>
<keyword evidence="4 5" id="KW-0472">Membrane</keyword>
<evidence type="ECO:0000256" key="2">
    <source>
        <dbReference type="ARBA" id="ARBA00022692"/>
    </source>
</evidence>
<dbReference type="EMBL" id="JAAAMU010000005">
    <property type="protein sequence ID" value="NBC69851.1"/>
    <property type="molecule type" value="Genomic_DNA"/>
</dbReference>
<feature type="transmembrane region" description="Helical" evidence="5">
    <location>
        <begin position="410"/>
        <end position="430"/>
    </location>
</feature>
<comment type="caution">
    <text evidence="7">The sequence shown here is derived from an EMBL/GenBank/DDBJ whole genome shotgun (WGS) entry which is preliminary data.</text>
</comment>
<organism evidence="7 8">
    <name type="scientific">Paenibacillus sacheonensis</name>
    <dbReference type="NCBI Taxonomy" id="742054"/>
    <lineage>
        <taxon>Bacteria</taxon>
        <taxon>Bacillati</taxon>
        <taxon>Bacillota</taxon>
        <taxon>Bacilli</taxon>
        <taxon>Bacillales</taxon>
        <taxon>Paenibacillaceae</taxon>
        <taxon>Paenibacillus</taxon>
    </lineage>
</organism>
<evidence type="ECO:0000256" key="4">
    <source>
        <dbReference type="ARBA" id="ARBA00023136"/>
    </source>
</evidence>
<feature type="transmembrane region" description="Helical" evidence="5">
    <location>
        <begin position="176"/>
        <end position="196"/>
    </location>
</feature>
<feature type="transmembrane region" description="Helical" evidence="5">
    <location>
        <begin position="226"/>
        <end position="242"/>
    </location>
</feature>
<dbReference type="PANTHER" id="PTHR37422">
    <property type="entry name" value="TEICHURONIC ACID BIOSYNTHESIS PROTEIN TUAE"/>
    <property type="match status" value="1"/>
</dbReference>
<comment type="subcellular location">
    <subcellularLocation>
        <location evidence="1">Membrane</location>
        <topology evidence="1">Multi-pass membrane protein</topology>
    </subcellularLocation>
</comment>
<sequence length="687" mass="73769">MRKKYVLGTGSCMTAMMMMGAAYRRGMFFDESFYKWEWAICIGALSAVGVVLLHNRRRREESRMRGMLHPAVIGSLMAALLYGSTLLHDPVSVLGSLKQALRYFTYAAFALLLQLFFGSPEKRAGLSAALQASGMAVAGCALAGWMGALSFPSMIMTTEDGRLSAVGARLAGFVQYPNFLGAVAAAYLVWSGLLLLRADTYKRLMLASIGAVPYLLVCLLTESRGAWLAAAIAWLTGFAMLRGKERCAWALYGGWTLVCGSAAYRAVVGAGLRGRHDGTGGGANAQEWLLLLLIICAAPLGFLGIRMLMDRSGKGRLKGIAWACGSAAALVSVALLPETIFGRLGGFGGDAYSTAGARRLFYRDAWKLVREAPLLGRGGDAWPNLFTSVQSQPYVGNEVHSGILELLLDLGAVGLIAGIAVIVIILRAVWIRERMGLLPIGVLLMHALIDFDLSFGYDWLLLLSWIVYYSSGGALREGGGVGREVIRGRIAAGVRAGALASAALCFAAAAVLGWRLAAAVQHRETAAAVSGAARTAALRAALDANPYWSRIRIELAVQAPPPERAALLAAGLRWEPQSVPLLWALGREAAEREDVRGAAGWMRRALDRDRFDRAKQTEAVTTMARLAQNLRAASRPEEARLAADAAEAFFASYEALDRRYDANGRRFEVSAAAKTAAEQIRLLASKQ</sequence>
<feature type="transmembrane region" description="Helical" evidence="5">
    <location>
        <begin position="129"/>
        <end position="156"/>
    </location>
</feature>
<evidence type="ECO:0000313" key="8">
    <source>
        <dbReference type="Proteomes" id="UP000558113"/>
    </source>
</evidence>
<dbReference type="AlphaFoldDB" id="A0A7X4YNY4"/>
<evidence type="ECO:0000313" key="7">
    <source>
        <dbReference type="EMBL" id="NBC69851.1"/>
    </source>
</evidence>
<evidence type="ECO:0000256" key="5">
    <source>
        <dbReference type="SAM" id="Phobius"/>
    </source>
</evidence>
<dbReference type="RefSeq" id="WP_161698084.1">
    <property type="nucleotide sequence ID" value="NZ_JAAAMU010000005.1"/>
</dbReference>
<gene>
    <name evidence="7" type="ORF">GT003_12705</name>
</gene>
<feature type="transmembrane region" description="Helical" evidence="5">
    <location>
        <begin position="320"/>
        <end position="337"/>
    </location>
</feature>
<reference evidence="7 8" key="1">
    <citation type="submission" date="2020-01" db="EMBL/GenBank/DDBJ databases">
        <title>Paenibacillus soybeanensis sp. nov. isolated from the nodules of soybean (Glycine max(L.) Merr).</title>
        <authorList>
            <person name="Wang H."/>
        </authorList>
    </citation>
    <scope>NUCLEOTIDE SEQUENCE [LARGE SCALE GENOMIC DNA]</scope>
    <source>
        <strain evidence="7 8">DSM 23054</strain>
    </source>
</reference>
<accession>A0A7X4YNY4</accession>
<dbReference type="PANTHER" id="PTHR37422:SF23">
    <property type="entry name" value="TEICHURONIC ACID BIOSYNTHESIS PROTEIN TUAE"/>
    <property type="match status" value="1"/>
</dbReference>
<feature type="transmembrane region" description="Helical" evidence="5">
    <location>
        <begin position="490"/>
        <end position="514"/>
    </location>
</feature>
<proteinExistence type="predicted"/>
<feature type="transmembrane region" description="Helical" evidence="5">
    <location>
        <begin position="36"/>
        <end position="55"/>
    </location>
</feature>
<dbReference type="OrthoDB" id="1808577at2"/>
<evidence type="ECO:0000259" key="6">
    <source>
        <dbReference type="Pfam" id="PF04932"/>
    </source>
</evidence>
<dbReference type="Pfam" id="PF04932">
    <property type="entry name" value="Wzy_C"/>
    <property type="match status" value="1"/>
</dbReference>
<keyword evidence="8" id="KW-1185">Reference proteome</keyword>
<feature type="transmembrane region" description="Helical" evidence="5">
    <location>
        <begin position="249"/>
        <end position="268"/>
    </location>
</feature>
<feature type="domain" description="O-antigen ligase-related" evidence="6">
    <location>
        <begin position="211"/>
        <end position="417"/>
    </location>
</feature>
<feature type="transmembrane region" description="Helical" evidence="5">
    <location>
        <begin position="203"/>
        <end position="220"/>
    </location>
</feature>
<keyword evidence="3 5" id="KW-1133">Transmembrane helix</keyword>
<feature type="transmembrane region" description="Helical" evidence="5">
    <location>
        <begin position="67"/>
        <end position="88"/>
    </location>
</feature>
<dbReference type="InterPro" id="IPR051533">
    <property type="entry name" value="WaaL-like"/>
</dbReference>